<feature type="region of interest" description="Disordered" evidence="1">
    <location>
        <begin position="18"/>
        <end position="43"/>
    </location>
</feature>
<dbReference type="InParanoid" id="A0A5C3P841"/>
<dbReference type="AlphaFoldDB" id="A0A5C3P841"/>
<organism evidence="2 3">
    <name type="scientific">Polyporus arcularius HHB13444</name>
    <dbReference type="NCBI Taxonomy" id="1314778"/>
    <lineage>
        <taxon>Eukaryota</taxon>
        <taxon>Fungi</taxon>
        <taxon>Dikarya</taxon>
        <taxon>Basidiomycota</taxon>
        <taxon>Agaricomycotina</taxon>
        <taxon>Agaricomycetes</taxon>
        <taxon>Polyporales</taxon>
        <taxon>Polyporaceae</taxon>
        <taxon>Polyporus</taxon>
    </lineage>
</organism>
<evidence type="ECO:0000313" key="2">
    <source>
        <dbReference type="EMBL" id="TFK85442.1"/>
    </source>
</evidence>
<feature type="region of interest" description="Disordered" evidence="1">
    <location>
        <begin position="200"/>
        <end position="227"/>
    </location>
</feature>
<name>A0A5C3P841_9APHY</name>
<keyword evidence="3" id="KW-1185">Reference proteome</keyword>
<reference evidence="2 3" key="1">
    <citation type="journal article" date="2019" name="Nat. Ecol. Evol.">
        <title>Megaphylogeny resolves global patterns of mushroom evolution.</title>
        <authorList>
            <person name="Varga T."/>
            <person name="Krizsan K."/>
            <person name="Foldi C."/>
            <person name="Dima B."/>
            <person name="Sanchez-Garcia M."/>
            <person name="Sanchez-Ramirez S."/>
            <person name="Szollosi G.J."/>
            <person name="Szarkandi J.G."/>
            <person name="Papp V."/>
            <person name="Albert L."/>
            <person name="Andreopoulos W."/>
            <person name="Angelini C."/>
            <person name="Antonin V."/>
            <person name="Barry K.W."/>
            <person name="Bougher N.L."/>
            <person name="Buchanan P."/>
            <person name="Buyck B."/>
            <person name="Bense V."/>
            <person name="Catcheside P."/>
            <person name="Chovatia M."/>
            <person name="Cooper J."/>
            <person name="Damon W."/>
            <person name="Desjardin D."/>
            <person name="Finy P."/>
            <person name="Geml J."/>
            <person name="Haridas S."/>
            <person name="Hughes K."/>
            <person name="Justo A."/>
            <person name="Karasinski D."/>
            <person name="Kautmanova I."/>
            <person name="Kiss B."/>
            <person name="Kocsube S."/>
            <person name="Kotiranta H."/>
            <person name="LaButti K.M."/>
            <person name="Lechner B.E."/>
            <person name="Liimatainen K."/>
            <person name="Lipzen A."/>
            <person name="Lukacs Z."/>
            <person name="Mihaltcheva S."/>
            <person name="Morgado L.N."/>
            <person name="Niskanen T."/>
            <person name="Noordeloos M.E."/>
            <person name="Ohm R.A."/>
            <person name="Ortiz-Santana B."/>
            <person name="Ovrebo C."/>
            <person name="Racz N."/>
            <person name="Riley R."/>
            <person name="Savchenko A."/>
            <person name="Shiryaev A."/>
            <person name="Soop K."/>
            <person name="Spirin V."/>
            <person name="Szebenyi C."/>
            <person name="Tomsovsky M."/>
            <person name="Tulloss R.E."/>
            <person name="Uehling J."/>
            <person name="Grigoriev I.V."/>
            <person name="Vagvolgyi C."/>
            <person name="Papp T."/>
            <person name="Martin F.M."/>
            <person name="Miettinen O."/>
            <person name="Hibbett D.S."/>
            <person name="Nagy L.G."/>
        </authorList>
    </citation>
    <scope>NUCLEOTIDE SEQUENCE [LARGE SCALE GENOMIC DNA]</scope>
    <source>
        <strain evidence="2 3">HHB13444</strain>
    </source>
</reference>
<gene>
    <name evidence="2" type="ORF">K466DRAFT_189194</name>
</gene>
<proteinExistence type="predicted"/>
<evidence type="ECO:0000256" key="1">
    <source>
        <dbReference type="SAM" id="MobiDB-lite"/>
    </source>
</evidence>
<accession>A0A5C3P841</accession>
<evidence type="ECO:0000313" key="3">
    <source>
        <dbReference type="Proteomes" id="UP000308197"/>
    </source>
</evidence>
<protein>
    <submittedName>
        <fullName evidence="2">Uncharacterized protein</fullName>
    </submittedName>
</protein>
<sequence>MTRLLPHAAAGCTRAYDKTLQNPRTANGREAHPKAGHNNSARVHRRHEDNLLQRPGTTSPCTQTFMCCGVPTHRGGDDPAFNGGGDSVSSSPGQVTVDRSADTWYSGMGMCCEISHPAAQRELKACASPYNCKLRSSSSLQTPRPGPRAALLSSIASKIASSRCCGDTGRFPSTTSMMNGLRPSQSVSAAAVACARRSRSFAGDKGGNDADATGRETATSVACGVSE</sequence>
<dbReference type="EMBL" id="ML211253">
    <property type="protein sequence ID" value="TFK85442.1"/>
    <property type="molecule type" value="Genomic_DNA"/>
</dbReference>
<dbReference type="Proteomes" id="UP000308197">
    <property type="component" value="Unassembled WGS sequence"/>
</dbReference>